<organism evidence="5 6">
    <name type="scientific">Adineta ricciae</name>
    <name type="common">Rotifer</name>
    <dbReference type="NCBI Taxonomy" id="249248"/>
    <lineage>
        <taxon>Eukaryota</taxon>
        <taxon>Metazoa</taxon>
        <taxon>Spiralia</taxon>
        <taxon>Gnathifera</taxon>
        <taxon>Rotifera</taxon>
        <taxon>Eurotatoria</taxon>
        <taxon>Bdelloidea</taxon>
        <taxon>Adinetida</taxon>
        <taxon>Adinetidae</taxon>
        <taxon>Adineta</taxon>
    </lineage>
</organism>
<dbReference type="InterPro" id="IPR010610">
    <property type="entry name" value="EryCIII-like_C"/>
</dbReference>
<dbReference type="Gene3D" id="2.60.120.260">
    <property type="entry name" value="Galactose-binding domain-like"/>
    <property type="match status" value="1"/>
</dbReference>
<dbReference type="PANTHER" id="PTHR48050">
    <property type="entry name" value="STEROL 3-BETA-GLUCOSYLTRANSFERASE"/>
    <property type="match status" value="1"/>
</dbReference>
<dbReference type="Proteomes" id="UP000663828">
    <property type="component" value="Unassembled WGS sequence"/>
</dbReference>
<evidence type="ECO:0000259" key="4">
    <source>
        <dbReference type="Pfam" id="PF06722"/>
    </source>
</evidence>
<evidence type="ECO:0000256" key="2">
    <source>
        <dbReference type="SAM" id="MobiDB-lite"/>
    </source>
</evidence>
<dbReference type="FunFam" id="3.40.50.2000:FF:000009">
    <property type="entry name" value="Sterol 3-beta-glucosyltransferase UGT80A2"/>
    <property type="match status" value="1"/>
</dbReference>
<feature type="region of interest" description="Disordered" evidence="2">
    <location>
        <begin position="896"/>
        <end position="937"/>
    </location>
</feature>
<protein>
    <recommendedName>
        <fullName evidence="7">Glycosyltransferase family 28 N-terminal domain-containing protein</fullName>
    </recommendedName>
</protein>
<feature type="domain" description="Glycosyltransferase family 28 N-terminal" evidence="3">
    <location>
        <begin position="240"/>
        <end position="385"/>
    </location>
</feature>
<comment type="caution">
    <text evidence="5">The sequence shown here is derived from an EMBL/GenBank/DDBJ whole genome shotgun (WGS) entry which is preliminary data.</text>
</comment>
<dbReference type="Pfam" id="PF03033">
    <property type="entry name" value="Glyco_transf_28"/>
    <property type="match status" value="1"/>
</dbReference>
<dbReference type="Pfam" id="PF06722">
    <property type="entry name" value="EryCIII-like_C"/>
    <property type="match status" value="1"/>
</dbReference>
<proteinExistence type="predicted"/>
<accession>A0A813U270</accession>
<dbReference type="SUPFAM" id="SSF53756">
    <property type="entry name" value="UDP-Glycosyltransferase/glycogen phosphorylase"/>
    <property type="match status" value="1"/>
</dbReference>
<evidence type="ECO:0000313" key="5">
    <source>
        <dbReference type="EMBL" id="CAF0817342.1"/>
    </source>
</evidence>
<reference evidence="5" key="1">
    <citation type="submission" date="2021-02" db="EMBL/GenBank/DDBJ databases">
        <authorList>
            <person name="Nowell W R."/>
        </authorList>
    </citation>
    <scope>NUCLEOTIDE SEQUENCE</scope>
</reference>
<dbReference type="InterPro" id="IPR050426">
    <property type="entry name" value="Glycosyltransferase_28"/>
</dbReference>
<gene>
    <name evidence="5" type="ORF">XAT740_LOCUS3781</name>
</gene>
<feature type="compositionally biased region" description="Basic and acidic residues" evidence="2">
    <location>
        <begin position="915"/>
        <end position="925"/>
    </location>
</feature>
<dbReference type="GO" id="GO:0005975">
    <property type="term" value="P:carbohydrate metabolic process"/>
    <property type="evidence" value="ECO:0007669"/>
    <property type="project" value="InterPro"/>
</dbReference>
<dbReference type="CDD" id="cd03784">
    <property type="entry name" value="GT1_Gtf-like"/>
    <property type="match status" value="1"/>
</dbReference>
<dbReference type="SUPFAM" id="SSF49785">
    <property type="entry name" value="Galactose-binding domain-like"/>
    <property type="match status" value="1"/>
</dbReference>
<evidence type="ECO:0000259" key="3">
    <source>
        <dbReference type="Pfam" id="PF03033"/>
    </source>
</evidence>
<evidence type="ECO:0000256" key="1">
    <source>
        <dbReference type="ARBA" id="ARBA00022679"/>
    </source>
</evidence>
<dbReference type="PANTHER" id="PTHR48050:SF13">
    <property type="entry name" value="STEROL 3-BETA-GLUCOSYLTRANSFERASE UGT80A2"/>
    <property type="match status" value="1"/>
</dbReference>
<dbReference type="AlphaFoldDB" id="A0A813U270"/>
<sequence length="1010" mass="113257">MSTIINADNKDSTVVVHFDRDWKVRQLMNQSPDNDYVLIDYNDNHWNTIQLPHHDTINESSTYWYRKRFDWRHKPENNQQHIYLNFTTTETETEKGPSKHVKISGLVLWLNQVHLYTGSLPKQQIDITPYLLTNSDNVIVICSTHGYPLSLYVRILMPKMSIGQVNYDDYKENNSKRARRTLDYTASFNDSDGIIDVFIDSLQKSRTEEEEDSDWVQVSDGEINEAKVALDIGHVPRLAIVILIVGTRGDVQPFIALAKTLLACGHRVRLATHETFRKFVRENGIEFYPLAGDPADLMSFMVKNAGILPSVSSIVAGDLGKSRRIIAEILGSTWKACIEDDDETGVSFVAEAIIANPPSYGHIHCAQRLQIPLHIMFTMPWSPTTQFAHPFCRVNYDLGPTDRINLISYSVIEMLTWSGMRDIINEFREKTLRLAPLHTRDAVRAMIDERVPHTYCWSPSLVAKPFDWPEYINVSGFFFLDLATNYQPAEALVRFLKAGPPPIYIGFGSITGHDPRRILQIVLESLEAIGYRALLSGLAKEDDQLPANVFKIDNCPHDWLFQHVSAVCHHGGAGTTAAGLRAGKPTIIVPFFGDQFFWGTMIWKSGAGPPPIPGKRLNTEELTEAFKIVHQADVREAAEKLRVAFAHERGCQVAVDFFHSNLPLKKMRSDLEPSFAACFYLKDYDLRISRPVAQVLVAAGSIEESQLSVHSTCSWNKLSDDARPHLPTHGIIKHGQKAFNYLFIDTPKDVKRAISSNNIFIGARDGAGCLAKGVGKGIGHASIGCLSFYGDVTDALERLPKLYDPYSDTDQRRRPEVGDFQSGAKAAGQAVWYGLKDGVTGLVSKPRAGFQRDGLVGGARGACVALPNAVIKPIAGTLASITWLSRGVYAGAKNVTHRRSSSHPDWQVSVMNTSESRRSSDHSSVDYDDTSPENRASYESGLNVDICKEILMRFDKIKQEHAFMKQENSNEKQDTYPAEQCQKNIDRYSATTNFIPSNPYGYWWNKDAQN</sequence>
<keyword evidence="1" id="KW-0808">Transferase</keyword>
<dbReference type="InterPro" id="IPR008979">
    <property type="entry name" value="Galactose-bd-like_sf"/>
</dbReference>
<keyword evidence="6" id="KW-1185">Reference proteome</keyword>
<dbReference type="GO" id="GO:0016906">
    <property type="term" value="F:sterol 3-beta-glucosyltransferase activity"/>
    <property type="evidence" value="ECO:0007669"/>
    <property type="project" value="UniProtKB-ARBA"/>
</dbReference>
<evidence type="ECO:0000313" key="6">
    <source>
        <dbReference type="Proteomes" id="UP000663828"/>
    </source>
</evidence>
<dbReference type="InterPro" id="IPR002213">
    <property type="entry name" value="UDP_glucos_trans"/>
</dbReference>
<name>A0A813U270_ADIRI</name>
<dbReference type="InterPro" id="IPR004276">
    <property type="entry name" value="GlycoTrans_28_N"/>
</dbReference>
<dbReference type="Gene3D" id="3.40.50.2000">
    <property type="entry name" value="Glycogen Phosphorylase B"/>
    <property type="match status" value="2"/>
</dbReference>
<dbReference type="EMBL" id="CAJNOR010000147">
    <property type="protein sequence ID" value="CAF0817342.1"/>
    <property type="molecule type" value="Genomic_DNA"/>
</dbReference>
<evidence type="ECO:0008006" key="7">
    <source>
        <dbReference type="Google" id="ProtNLM"/>
    </source>
</evidence>
<feature type="domain" description="Erythromycin biosynthesis protein CIII-like C-terminal" evidence="4">
    <location>
        <begin position="543"/>
        <end position="643"/>
    </location>
</feature>